<evidence type="ECO:0000256" key="19">
    <source>
        <dbReference type="ARBA" id="ARBA00023309"/>
    </source>
</evidence>
<organismHost>
    <name type="scientific">Homo sapiens</name>
    <name type="common">Human</name>
    <dbReference type="NCBI Taxonomy" id="9606"/>
</organismHost>
<sequence length="74" mass="8241">ELPGHGCKYCEFHRNNTGTKELLSSVCYMRMHCHTIYSPMSDEESPSPDSTTSLLEIQGPAPAYVCNPILVKPK</sequence>
<evidence type="ECO:0000256" key="18">
    <source>
        <dbReference type="ARBA" id="ARBA00023280"/>
    </source>
</evidence>
<organism evidence="20">
    <name type="scientific">Human adenovirus B serotype 3</name>
    <name type="common">HAdV-3</name>
    <name type="synonym">Human adenovirus 3</name>
    <dbReference type="NCBI Taxonomy" id="45659"/>
    <lineage>
        <taxon>Viruses</taxon>
        <taxon>Varidnaviria</taxon>
        <taxon>Bamfordvirae</taxon>
        <taxon>Preplasmiviricota</taxon>
        <taxon>Polisuviricotina</taxon>
        <taxon>Pharingeaviricetes</taxon>
        <taxon>Rowavirales</taxon>
        <taxon>Adenoviridae</taxon>
        <taxon>Mastadenovirus</taxon>
        <taxon>Mastadenovirus blackbeardi</taxon>
        <taxon>Human mastadenovirus B</taxon>
    </lineage>
</organism>
<keyword evidence="11" id="KW-1114">Inhibition of host interferon signaling pathway by virus</keyword>
<keyword evidence="4" id="KW-1121">Modulation of host cell cycle by virus</keyword>
<dbReference type="Pfam" id="PF02703">
    <property type="entry name" value="Adeno_E1A"/>
    <property type="match status" value="1"/>
</dbReference>
<reference evidence="20" key="1">
    <citation type="journal article" date="2011" name="Eur. J. Clin. Microbiol. Infect. Dis.">
        <title>Detection of three human adenovirus species in adults with acute respiratory infection in China.</title>
        <authorList>
            <person name="Guo L."/>
            <person name="Gonzalez R."/>
            <person name="Zhou H."/>
            <person name="Wu C."/>
            <person name="Vernet G."/>
            <person name="Wang Z."/>
            <person name="Wang J."/>
        </authorList>
    </citation>
    <scope>NUCLEOTIDE SEQUENCE</scope>
    <source>
        <strain evidence="20">PUMCH8784</strain>
    </source>
</reference>
<evidence type="ECO:0000313" key="20">
    <source>
        <dbReference type="EMBL" id="AEQ59575.1"/>
    </source>
</evidence>
<keyword evidence="7" id="KW-0945">Host-virus interaction</keyword>
<keyword evidence="12" id="KW-0862">Zinc</keyword>
<evidence type="ECO:0000256" key="10">
    <source>
        <dbReference type="ARBA" id="ARBA00022771"/>
    </source>
</evidence>
<keyword evidence="16" id="KW-0804">Transcription</keyword>
<evidence type="ECO:0000256" key="12">
    <source>
        <dbReference type="ARBA" id="ARBA00022833"/>
    </source>
</evidence>
<dbReference type="GO" id="GO:0006355">
    <property type="term" value="P:regulation of DNA-templated transcription"/>
    <property type="evidence" value="ECO:0007669"/>
    <property type="project" value="InterPro"/>
</dbReference>
<evidence type="ECO:0000256" key="15">
    <source>
        <dbReference type="ARBA" id="ARBA00023159"/>
    </source>
</evidence>
<proteinExistence type="inferred from homology"/>
<dbReference type="GO" id="GO:0044003">
    <property type="term" value="P:symbiont-mediated perturbation of host process"/>
    <property type="evidence" value="ECO:0007669"/>
    <property type="project" value="InterPro"/>
</dbReference>
<evidence type="ECO:0000256" key="1">
    <source>
        <dbReference type="ARBA" id="ARBA00004147"/>
    </source>
</evidence>
<keyword evidence="19" id="KW-1078">G1/S host cell cycle checkpoint dysregulation by virus</keyword>
<evidence type="ECO:0000256" key="4">
    <source>
        <dbReference type="ARBA" id="ARBA00022504"/>
    </source>
</evidence>
<evidence type="ECO:0000256" key="14">
    <source>
        <dbReference type="ARBA" id="ARBA00023015"/>
    </source>
</evidence>
<keyword evidence="13" id="KW-1105">Inhibition of host STAT1 by virus</keyword>
<accession>G8GLW7</accession>
<evidence type="ECO:0000256" key="16">
    <source>
        <dbReference type="ARBA" id="ARBA00023163"/>
    </source>
</evidence>
<protein>
    <recommendedName>
        <fullName evidence="3">Early E1A protein</fullName>
    </recommendedName>
</protein>
<evidence type="ECO:0000256" key="2">
    <source>
        <dbReference type="ARBA" id="ARBA00007334"/>
    </source>
</evidence>
<comment type="subcellular location">
    <subcellularLocation>
        <location evidence="1">Host nucleus</location>
    </subcellularLocation>
</comment>
<evidence type="ECO:0000256" key="9">
    <source>
        <dbReference type="ARBA" id="ARBA00022723"/>
    </source>
</evidence>
<name>G8GLW7_ADE03</name>
<keyword evidence="10" id="KW-0863">Zinc-finger</keyword>
<dbReference type="EMBL" id="JN168842">
    <property type="protein sequence ID" value="AEQ59575.1"/>
    <property type="molecule type" value="Genomic_DNA"/>
</dbReference>
<keyword evidence="17" id="KW-0922">Interferon antiviral system evasion</keyword>
<evidence type="ECO:0000256" key="3">
    <source>
        <dbReference type="ARBA" id="ARBA00019274"/>
    </source>
</evidence>
<comment type="similarity">
    <text evidence="2">Belongs to the adenoviridae E1A protein family.</text>
</comment>
<keyword evidence="14" id="KW-0805">Transcription regulation</keyword>
<evidence type="ECO:0000256" key="13">
    <source>
        <dbReference type="ARBA" id="ARBA00022961"/>
    </source>
</evidence>
<evidence type="ECO:0000256" key="5">
    <source>
        <dbReference type="ARBA" id="ARBA00022518"/>
    </source>
</evidence>
<evidence type="ECO:0000256" key="17">
    <source>
        <dbReference type="ARBA" id="ARBA00023258"/>
    </source>
</evidence>
<keyword evidence="9" id="KW-0479">Metal-binding</keyword>
<keyword evidence="18" id="KW-0899">Viral immunoevasion</keyword>
<evidence type="ECO:0000256" key="8">
    <source>
        <dbReference type="ARBA" id="ARBA00022632"/>
    </source>
</evidence>
<dbReference type="InterPro" id="IPR014410">
    <property type="entry name" value="Aden_E1A"/>
</dbReference>
<evidence type="ECO:0000256" key="6">
    <source>
        <dbReference type="ARBA" id="ARBA00022562"/>
    </source>
</evidence>
<keyword evidence="15" id="KW-0010">Activator</keyword>
<feature type="non-terminal residue" evidence="20">
    <location>
        <position position="1"/>
    </location>
</feature>
<evidence type="ECO:0000256" key="7">
    <source>
        <dbReference type="ARBA" id="ARBA00022581"/>
    </source>
</evidence>
<evidence type="ECO:0000256" key="11">
    <source>
        <dbReference type="ARBA" id="ARBA00022830"/>
    </source>
</evidence>
<keyword evidence="5" id="KW-0244">Early protein</keyword>
<feature type="non-terminal residue" evidence="20">
    <location>
        <position position="74"/>
    </location>
</feature>
<keyword evidence="6" id="KW-1048">Host nucleus</keyword>
<keyword evidence="8" id="KW-1090">Inhibition of host innate immune response by virus</keyword>